<dbReference type="EMBL" id="AM167904">
    <property type="protein sequence ID" value="CAJ50262.1"/>
    <property type="molecule type" value="Genomic_DNA"/>
</dbReference>
<reference evidence="3 4" key="1">
    <citation type="journal article" date="2006" name="J. Bacteriol.">
        <title>Comparison of the genome sequence of the poultry pathogen Bordetella avium with those of B. bronchiseptica, B. pertussis, and B. parapertussis reveals extensive diversity in surface structures associated with host interaction.</title>
        <authorList>
            <person name="Sebaihia M."/>
            <person name="Preston A."/>
            <person name="Maskell D.J."/>
            <person name="Kuzmiak H."/>
            <person name="Connell T.D."/>
            <person name="King N.D."/>
            <person name="Orndorff P.E."/>
            <person name="Miyamoto D.M."/>
            <person name="Thomson N.R."/>
            <person name="Harris D."/>
            <person name="Goble A."/>
            <person name="Lord A."/>
            <person name="Murphy L."/>
            <person name="Quail M.A."/>
            <person name="Rutter S."/>
            <person name="Squares R."/>
            <person name="Squares S."/>
            <person name="Woodward J."/>
            <person name="Parkhill J."/>
            <person name="Temple L.M."/>
        </authorList>
    </citation>
    <scope>NUCLEOTIDE SEQUENCE [LARGE SCALE GENOMIC DNA]</scope>
    <source>
        <strain evidence="3 4">197N</strain>
    </source>
</reference>
<dbReference type="GO" id="GO:0000271">
    <property type="term" value="P:polysaccharide biosynthetic process"/>
    <property type="evidence" value="ECO:0007669"/>
    <property type="project" value="TreeGrafter"/>
</dbReference>
<keyword evidence="1" id="KW-1133">Transmembrane helix</keyword>
<feature type="domain" description="Acyltransferase 3" evidence="2">
    <location>
        <begin position="29"/>
        <end position="345"/>
    </location>
</feature>
<feature type="transmembrane region" description="Helical" evidence="1">
    <location>
        <begin position="329"/>
        <end position="351"/>
    </location>
</feature>
<dbReference type="InterPro" id="IPR050879">
    <property type="entry name" value="Acyltransferase_3"/>
</dbReference>
<evidence type="ECO:0000259" key="2">
    <source>
        <dbReference type="Pfam" id="PF01757"/>
    </source>
</evidence>
<accession>Q2KWL7</accession>
<feature type="transmembrane region" description="Helical" evidence="1">
    <location>
        <begin position="238"/>
        <end position="257"/>
    </location>
</feature>
<dbReference type="Proteomes" id="UP000001977">
    <property type="component" value="Chromosome"/>
</dbReference>
<feature type="transmembrane region" description="Helical" evidence="1">
    <location>
        <begin position="300"/>
        <end position="317"/>
    </location>
</feature>
<feature type="transmembrane region" description="Helical" evidence="1">
    <location>
        <begin position="179"/>
        <end position="197"/>
    </location>
</feature>
<dbReference type="Pfam" id="PF01757">
    <property type="entry name" value="Acyl_transf_3"/>
    <property type="match status" value="1"/>
</dbReference>
<dbReference type="PANTHER" id="PTHR23028:SF131">
    <property type="entry name" value="BLR2367 PROTEIN"/>
    <property type="match status" value="1"/>
</dbReference>
<sequence>MSNWLSAQPECQWFQLARRKDGLMDIFTIQYLRSMAAMRVVAVHLYPQLERMGYNGYWLQWLASGVDIFFVLSGFLMWVTTCNKKIGVWDFYRRRIVRIVPLYWVLTSVAVAVMLIAPQLLQSKSFDLLNVVSSYFFFMTPNPQGLVEPVLTVGWTLNYEMMFYVIFGIALLMPTTWRFATVTVVFLSMSMVGWFFVDTSAPSVLASYTSDIVLEFVLGMGIGVWFTRSDKRGSARLGWMLIIGGLSVIALLSVIAPPGTSRLLVQGVPAAAIVMGAILLDRFNVLPRVSWLHKLGDASYSIYLSHAFVLSALSQVWRKLHLDALPGGWVGFCVVGMLTSTVVGILVYHWLERPLIRFFKRPSKPLVPQLVNARSAAGL</sequence>
<dbReference type="KEGG" id="bav:BAV2652"/>
<evidence type="ECO:0000313" key="4">
    <source>
        <dbReference type="Proteomes" id="UP000001977"/>
    </source>
</evidence>
<evidence type="ECO:0000256" key="1">
    <source>
        <dbReference type="SAM" id="Phobius"/>
    </source>
</evidence>
<dbReference type="eggNOG" id="COG1835">
    <property type="taxonomic scope" value="Bacteria"/>
</dbReference>
<dbReference type="HOGENOM" id="CLU_005679_2_0_4"/>
<protein>
    <submittedName>
        <fullName evidence="3">Acetyltransferase</fullName>
    </submittedName>
</protein>
<dbReference type="PANTHER" id="PTHR23028">
    <property type="entry name" value="ACETYLTRANSFERASE"/>
    <property type="match status" value="1"/>
</dbReference>
<gene>
    <name evidence="3" type="ordered locus">BAV2652</name>
</gene>
<keyword evidence="1" id="KW-0472">Membrane</keyword>
<dbReference type="GO" id="GO:0016747">
    <property type="term" value="F:acyltransferase activity, transferring groups other than amino-acyl groups"/>
    <property type="evidence" value="ECO:0007669"/>
    <property type="project" value="InterPro"/>
</dbReference>
<feature type="transmembrane region" description="Helical" evidence="1">
    <location>
        <begin position="150"/>
        <end position="172"/>
    </location>
</feature>
<feature type="transmembrane region" description="Helical" evidence="1">
    <location>
        <begin position="58"/>
        <end position="79"/>
    </location>
</feature>
<keyword evidence="1" id="KW-0812">Transmembrane</keyword>
<dbReference type="InterPro" id="IPR002656">
    <property type="entry name" value="Acyl_transf_3_dom"/>
</dbReference>
<dbReference type="GO" id="GO:0016020">
    <property type="term" value="C:membrane"/>
    <property type="evidence" value="ECO:0007669"/>
    <property type="project" value="TreeGrafter"/>
</dbReference>
<feature type="transmembrane region" description="Helical" evidence="1">
    <location>
        <begin position="263"/>
        <end position="280"/>
    </location>
</feature>
<feature type="transmembrane region" description="Helical" evidence="1">
    <location>
        <begin position="203"/>
        <end position="226"/>
    </location>
</feature>
<feature type="transmembrane region" description="Helical" evidence="1">
    <location>
        <begin position="100"/>
        <end position="121"/>
    </location>
</feature>
<dbReference type="AlphaFoldDB" id="Q2KWL7"/>
<keyword evidence="4" id="KW-1185">Reference proteome</keyword>
<name>Q2KWL7_BORA1</name>
<dbReference type="STRING" id="360910.BAV2652"/>
<organism evidence="3 4">
    <name type="scientific">Bordetella avium (strain 197N)</name>
    <dbReference type="NCBI Taxonomy" id="360910"/>
    <lineage>
        <taxon>Bacteria</taxon>
        <taxon>Pseudomonadati</taxon>
        <taxon>Pseudomonadota</taxon>
        <taxon>Betaproteobacteria</taxon>
        <taxon>Burkholderiales</taxon>
        <taxon>Alcaligenaceae</taxon>
        <taxon>Bordetella</taxon>
    </lineage>
</organism>
<evidence type="ECO:0000313" key="3">
    <source>
        <dbReference type="EMBL" id="CAJ50262.1"/>
    </source>
</evidence>
<proteinExistence type="predicted"/>